<dbReference type="InterPro" id="IPR000008">
    <property type="entry name" value="C2_dom"/>
</dbReference>
<feature type="compositionally biased region" description="Basic and acidic residues" evidence="2">
    <location>
        <begin position="317"/>
        <end position="330"/>
    </location>
</feature>
<feature type="compositionally biased region" description="Low complexity" evidence="2">
    <location>
        <begin position="233"/>
        <end position="253"/>
    </location>
</feature>
<feature type="domain" description="C2" evidence="3">
    <location>
        <begin position="1"/>
        <end position="109"/>
    </location>
</feature>
<name>A0A9P7XYR8_9FUNG</name>
<dbReference type="GO" id="GO:0004553">
    <property type="term" value="F:hydrolase activity, hydrolyzing O-glycosyl compounds"/>
    <property type="evidence" value="ECO:0007669"/>
    <property type="project" value="InterPro"/>
</dbReference>
<dbReference type="InterPro" id="IPR036573">
    <property type="entry name" value="CBM_sf_5/12"/>
</dbReference>
<feature type="compositionally biased region" description="Basic residues" evidence="2">
    <location>
        <begin position="275"/>
        <end position="293"/>
    </location>
</feature>
<dbReference type="SMART" id="SM00239">
    <property type="entry name" value="C2"/>
    <property type="match status" value="1"/>
</dbReference>
<evidence type="ECO:0000256" key="2">
    <source>
        <dbReference type="SAM" id="MobiDB-lite"/>
    </source>
</evidence>
<dbReference type="AlphaFoldDB" id="A0A9P7XYR8"/>
<proteinExistence type="predicted"/>
<protein>
    <recommendedName>
        <fullName evidence="3">C2 domain-containing protein</fullName>
    </recommendedName>
</protein>
<dbReference type="Gene3D" id="2.60.40.150">
    <property type="entry name" value="C2 domain"/>
    <property type="match status" value="1"/>
</dbReference>
<sequence>MMQDQPTLTVTAHGAQNLQDVETIGKQDPYVRFSTDFNNAKSFQKTFVHKDAGKTPTWNQTFSFVLAGEPELFVEIMDEETTADAVIAFAAIPIAQIVHAPGGTFNGIFDVYTPSGKTQGEINLTLVAQNVPGQNTSPVHSAGQPVKGTSHISIEHQKRMKSLANKEKASDVGTAAFGGLLAVGAGLLANKLVNDNKKEEAAKKEAERTAAAERERFETEKHQLEAQRHQFEQQQQQAQQQQQQGQQQQQQGQHGYGGQSHVNPQEHHQGGHDQGKHKKDKKDKKDKKSKRHGGSGSDSDSSSDSDSDSDKKKKGKKWDAHGRHYSAGDKVKYDGDKYICLQGHNSQSDWAPTVAHSLWRRD</sequence>
<accession>A0A9P7XYR8</accession>
<organism evidence="4 5">
    <name type="scientific">Linnemannia hyalina</name>
    <dbReference type="NCBI Taxonomy" id="64524"/>
    <lineage>
        <taxon>Eukaryota</taxon>
        <taxon>Fungi</taxon>
        <taxon>Fungi incertae sedis</taxon>
        <taxon>Mucoromycota</taxon>
        <taxon>Mortierellomycotina</taxon>
        <taxon>Mortierellomycetes</taxon>
        <taxon>Mortierellales</taxon>
        <taxon>Mortierellaceae</taxon>
        <taxon>Linnemannia</taxon>
    </lineage>
</organism>
<dbReference type="InterPro" id="IPR035892">
    <property type="entry name" value="C2_domain_sf"/>
</dbReference>
<dbReference type="Pfam" id="PF02839">
    <property type="entry name" value="CBM_5_12"/>
    <property type="match status" value="1"/>
</dbReference>
<feature type="compositionally biased region" description="Basic and acidic residues" evidence="2">
    <location>
        <begin position="200"/>
        <end position="231"/>
    </location>
</feature>
<evidence type="ECO:0000259" key="3">
    <source>
        <dbReference type="PROSITE" id="PS50004"/>
    </source>
</evidence>
<dbReference type="Proteomes" id="UP000707451">
    <property type="component" value="Unassembled WGS sequence"/>
</dbReference>
<dbReference type="GO" id="GO:0005576">
    <property type="term" value="C:extracellular region"/>
    <property type="evidence" value="ECO:0007669"/>
    <property type="project" value="InterPro"/>
</dbReference>
<dbReference type="PANTHER" id="PTHR47052">
    <property type="entry name" value="CONSERVED SERINE PROLINE-RICH PROTEIN (AFU_ORTHOLOGUE AFUA_2G01790)"/>
    <property type="match status" value="1"/>
</dbReference>
<keyword evidence="1" id="KW-0378">Hydrolase</keyword>
<comment type="caution">
    <text evidence="4">The sequence shown here is derived from an EMBL/GenBank/DDBJ whole genome shotgun (WGS) entry which is preliminary data.</text>
</comment>
<dbReference type="Pfam" id="PF00168">
    <property type="entry name" value="C2"/>
    <property type="match status" value="1"/>
</dbReference>
<dbReference type="InterPro" id="IPR052981">
    <property type="entry name" value="Ingression_C2_domain"/>
</dbReference>
<reference evidence="4" key="1">
    <citation type="submission" date="2021-06" db="EMBL/GenBank/DDBJ databases">
        <title>Genome Sequence of Mortierella hyaline Strain SCG-10, a Cold-Adapted, Nitrate-Reducing Fungus Isolated from Soil in Minnesota, USA.</title>
        <authorList>
            <person name="Aldossari N."/>
        </authorList>
    </citation>
    <scope>NUCLEOTIDE SEQUENCE</scope>
    <source>
        <strain evidence="4">SCG-10</strain>
    </source>
</reference>
<dbReference type="SUPFAM" id="SSF49562">
    <property type="entry name" value="C2 domain (Calcium/lipid-binding domain, CaLB)"/>
    <property type="match status" value="1"/>
</dbReference>
<dbReference type="Gene3D" id="2.10.10.20">
    <property type="entry name" value="Carbohydrate-binding module superfamily 5/12"/>
    <property type="match status" value="1"/>
</dbReference>
<dbReference type="GO" id="GO:0030246">
    <property type="term" value="F:carbohydrate binding"/>
    <property type="evidence" value="ECO:0007669"/>
    <property type="project" value="InterPro"/>
</dbReference>
<dbReference type="GO" id="GO:0005975">
    <property type="term" value="P:carbohydrate metabolic process"/>
    <property type="evidence" value="ECO:0007669"/>
    <property type="project" value="InterPro"/>
</dbReference>
<dbReference type="OrthoDB" id="270970at2759"/>
<keyword evidence="5" id="KW-1185">Reference proteome</keyword>
<dbReference type="InterPro" id="IPR003610">
    <property type="entry name" value="CBM5/12"/>
</dbReference>
<dbReference type="CDD" id="cd12214">
    <property type="entry name" value="ChiA1_BD"/>
    <property type="match status" value="1"/>
</dbReference>
<feature type="compositionally biased region" description="Basic and acidic residues" evidence="2">
    <location>
        <begin position="264"/>
        <end position="274"/>
    </location>
</feature>
<dbReference type="EMBL" id="JAHRHY010000004">
    <property type="protein sequence ID" value="KAG9069755.1"/>
    <property type="molecule type" value="Genomic_DNA"/>
</dbReference>
<gene>
    <name evidence="4" type="ORF">KI688_009080</name>
</gene>
<dbReference type="SUPFAM" id="SSF51055">
    <property type="entry name" value="Carbohydrate binding domain"/>
    <property type="match status" value="1"/>
</dbReference>
<evidence type="ECO:0000256" key="1">
    <source>
        <dbReference type="ARBA" id="ARBA00022801"/>
    </source>
</evidence>
<evidence type="ECO:0000313" key="5">
    <source>
        <dbReference type="Proteomes" id="UP000707451"/>
    </source>
</evidence>
<feature type="region of interest" description="Disordered" evidence="2">
    <location>
        <begin position="200"/>
        <end position="330"/>
    </location>
</feature>
<dbReference type="PANTHER" id="PTHR47052:SF3">
    <property type="entry name" value="INGRESSION PROTEIN 1"/>
    <property type="match status" value="1"/>
</dbReference>
<evidence type="ECO:0000313" key="4">
    <source>
        <dbReference type="EMBL" id="KAG9069755.1"/>
    </source>
</evidence>
<dbReference type="PROSITE" id="PS50004">
    <property type="entry name" value="C2"/>
    <property type="match status" value="1"/>
</dbReference>